<gene>
    <name evidence="1" type="ORF">HRJ53_00775</name>
</gene>
<evidence type="ECO:0000313" key="1">
    <source>
        <dbReference type="EMBL" id="MBA0083508.1"/>
    </source>
</evidence>
<sequence>MLASFASLLAGPLIAGFFVKQSKEYCVEEDLEALLVRMRLRRYPETIPVLASFWLKTVDSSGYERRHWKKLNQLLKGVLGEQLPDAQSRQAIVDIQTWIQQTVSLTRQPPQSKSPQSERIFATLDSDLLAPYINRLLNEWLPLEVARLLVNEDASTFSEDGGIPALAIGRALEALLVREHLSPRALEMLLQPELFSPHDVYPADAEILQDVVLSRLGRTWAPPHSVMPATLLCVASDSQLPANYGEAVRHAFLAAQPEGEELHVPIAPAEALEIGKVEPVRIGSVIVTMDGRWWEAVSHQNGEPHSVVYRPMGRLRLDYAADHLRLRVPWPETRLNWSGSIPLPDTFEIFGREWHLSQWEQDA</sequence>
<proteinExistence type="predicted"/>
<evidence type="ECO:0000313" key="2">
    <source>
        <dbReference type="Proteomes" id="UP000567293"/>
    </source>
</evidence>
<dbReference type="AlphaFoldDB" id="A0A7V8NLH0"/>
<comment type="caution">
    <text evidence="1">The sequence shown here is derived from an EMBL/GenBank/DDBJ whole genome shotgun (WGS) entry which is preliminary data.</text>
</comment>
<feature type="non-terminal residue" evidence="1">
    <location>
        <position position="363"/>
    </location>
</feature>
<dbReference type="Proteomes" id="UP000567293">
    <property type="component" value="Unassembled WGS sequence"/>
</dbReference>
<keyword evidence="2" id="KW-1185">Reference proteome</keyword>
<name>A0A7V8NLH0_9BACT</name>
<accession>A0A7V8NLH0</accession>
<dbReference type="EMBL" id="JACDQQ010000078">
    <property type="protein sequence ID" value="MBA0083508.1"/>
    <property type="molecule type" value="Genomic_DNA"/>
</dbReference>
<reference evidence="1" key="1">
    <citation type="submission" date="2020-06" db="EMBL/GenBank/DDBJ databases">
        <title>Legume-microbial interactions unlock mineral nutrients during tropical forest succession.</title>
        <authorList>
            <person name="Epihov D.Z."/>
        </authorList>
    </citation>
    <scope>NUCLEOTIDE SEQUENCE [LARGE SCALE GENOMIC DNA]</scope>
    <source>
        <strain evidence="1">Pan2503</strain>
    </source>
</reference>
<protein>
    <submittedName>
        <fullName evidence="1">Uncharacterized protein</fullName>
    </submittedName>
</protein>
<organism evidence="1 2">
    <name type="scientific">Candidatus Acidiferrum panamense</name>
    <dbReference type="NCBI Taxonomy" id="2741543"/>
    <lineage>
        <taxon>Bacteria</taxon>
        <taxon>Pseudomonadati</taxon>
        <taxon>Acidobacteriota</taxon>
        <taxon>Terriglobia</taxon>
        <taxon>Candidatus Acidiferrales</taxon>
        <taxon>Candidatus Acidiferrum</taxon>
    </lineage>
</organism>